<evidence type="ECO:0000313" key="17">
    <source>
        <dbReference type="Proteomes" id="UP000231279"/>
    </source>
</evidence>
<keyword evidence="4 13" id="KW-0812">Transmembrane</keyword>
<dbReference type="Gene3D" id="3.30.200.20">
    <property type="entry name" value="Phosphorylase Kinase, domain 1"/>
    <property type="match status" value="1"/>
</dbReference>
<keyword evidence="11" id="KW-0325">Glycoprotein</keyword>
<protein>
    <submittedName>
        <fullName evidence="16">Serine/threonine protein kinase</fullName>
        <ecNumber evidence="16">2.7.11.1</ecNumber>
    </submittedName>
</protein>
<evidence type="ECO:0000256" key="9">
    <source>
        <dbReference type="ARBA" id="ARBA00022989"/>
    </source>
</evidence>
<dbReference type="EC" id="2.7.11.1" evidence="16"/>
<evidence type="ECO:0000313" key="16">
    <source>
        <dbReference type="EMBL" id="PIN27193.1"/>
    </source>
</evidence>
<keyword evidence="3 16" id="KW-0808">Transferase</keyword>
<dbReference type="Gene3D" id="2.60.120.430">
    <property type="entry name" value="Galactose-binding lectin"/>
    <property type="match status" value="2"/>
</dbReference>
<evidence type="ECO:0000256" key="6">
    <source>
        <dbReference type="ARBA" id="ARBA00022741"/>
    </source>
</evidence>
<evidence type="ECO:0000256" key="5">
    <source>
        <dbReference type="ARBA" id="ARBA00022729"/>
    </source>
</evidence>
<evidence type="ECO:0000256" key="12">
    <source>
        <dbReference type="PROSITE-ProRule" id="PRU10141"/>
    </source>
</evidence>
<dbReference type="FunFam" id="3.30.200.20:FF:000645">
    <property type="entry name" value="Receptor-like protein kinase FERONIA"/>
    <property type="match status" value="1"/>
</dbReference>
<evidence type="ECO:0000256" key="14">
    <source>
        <dbReference type="SAM" id="SignalP"/>
    </source>
</evidence>
<keyword evidence="8 12" id="KW-0067">ATP-binding</keyword>
<reference evidence="17" key="1">
    <citation type="journal article" date="2018" name="Gigascience">
        <title>Genome assembly of the Pink Ipe (Handroanthus impetiginosus, Bignoniaceae), a highly valued, ecologically keystone Neotropical timber forest tree.</title>
        <authorList>
            <person name="Silva-Junior O.B."/>
            <person name="Grattapaglia D."/>
            <person name="Novaes E."/>
            <person name="Collevatti R.G."/>
        </authorList>
    </citation>
    <scope>NUCLEOTIDE SEQUENCE [LARGE SCALE GENOMIC DNA]</scope>
    <source>
        <strain evidence="17">cv. UFG-1</strain>
    </source>
</reference>
<dbReference type="AlphaFoldDB" id="A0A2G9IBS9"/>
<dbReference type="OrthoDB" id="1720310at2759"/>
<evidence type="ECO:0000256" key="1">
    <source>
        <dbReference type="ARBA" id="ARBA00004479"/>
    </source>
</evidence>
<evidence type="ECO:0000256" key="7">
    <source>
        <dbReference type="ARBA" id="ARBA00022777"/>
    </source>
</evidence>
<dbReference type="InterPro" id="IPR011009">
    <property type="entry name" value="Kinase-like_dom_sf"/>
</dbReference>
<feature type="binding site" evidence="12">
    <location>
        <position position="525"/>
    </location>
    <ligand>
        <name>ATP</name>
        <dbReference type="ChEBI" id="CHEBI:30616"/>
    </ligand>
</feature>
<name>A0A2G9IBS9_9LAMI</name>
<dbReference type="Proteomes" id="UP000231279">
    <property type="component" value="Unassembled WGS sequence"/>
</dbReference>
<keyword evidence="2 16" id="KW-0723">Serine/threonine-protein kinase</keyword>
<proteinExistence type="predicted"/>
<dbReference type="FunFam" id="2.60.120.430:FF:000003">
    <property type="entry name" value="FERONIA receptor-like kinase"/>
    <property type="match status" value="1"/>
</dbReference>
<dbReference type="EMBL" id="NKXS01000004">
    <property type="protein sequence ID" value="PIN27193.1"/>
    <property type="molecule type" value="Genomic_DNA"/>
</dbReference>
<dbReference type="STRING" id="429701.A0A2G9IBS9"/>
<feature type="signal peptide" evidence="14">
    <location>
        <begin position="1"/>
        <end position="26"/>
    </location>
</feature>
<evidence type="ECO:0000256" key="4">
    <source>
        <dbReference type="ARBA" id="ARBA00022692"/>
    </source>
</evidence>
<organism evidence="16 17">
    <name type="scientific">Handroanthus impetiginosus</name>
    <dbReference type="NCBI Taxonomy" id="429701"/>
    <lineage>
        <taxon>Eukaryota</taxon>
        <taxon>Viridiplantae</taxon>
        <taxon>Streptophyta</taxon>
        <taxon>Embryophyta</taxon>
        <taxon>Tracheophyta</taxon>
        <taxon>Spermatophyta</taxon>
        <taxon>Magnoliopsida</taxon>
        <taxon>eudicotyledons</taxon>
        <taxon>Gunneridae</taxon>
        <taxon>Pentapetalae</taxon>
        <taxon>asterids</taxon>
        <taxon>lamiids</taxon>
        <taxon>Lamiales</taxon>
        <taxon>Bignoniaceae</taxon>
        <taxon>Crescentiina</taxon>
        <taxon>Tabebuia alliance</taxon>
        <taxon>Handroanthus</taxon>
    </lineage>
</organism>
<dbReference type="SMART" id="SM00220">
    <property type="entry name" value="S_TKc"/>
    <property type="match status" value="1"/>
</dbReference>
<keyword evidence="10 13" id="KW-0472">Membrane</keyword>
<dbReference type="GO" id="GO:0004714">
    <property type="term" value="F:transmembrane receptor protein tyrosine kinase activity"/>
    <property type="evidence" value="ECO:0007669"/>
    <property type="project" value="InterPro"/>
</dbReference>
<dbReference type="SUPFAM" id="SSF56112">
    <property type="entry name" value="Protein kinase-like (PK-like)"/>
    <property type="match status" value="1"/>
</dbReference>
<feature type="chain" id="PRO_5013856504" evidence="14">
    <location>
        <begin position="27"/>
        <end position="837"/>
    </location>
</feature>
<evidence type="ECO:0000256" key="13">
    <source>
        <dbReference type="SAM" id="Phobius"/>
    </source>
</evidence>
<evidence type="ECO:0000256" key="2">
    <source>
        <dbReference type="ARBA" id="ARBA00022527"/>
    </source>
</evidence>
<keyword evidence="5 14" id="KW-0732">Signal</keyword>
<dbReference type="InterPro" id="IPR045272">
    <property type="entry name" value="ANXUR1/2-like"/>
</dbReference>
<dbReference type="InterPro" id="IPR001245">
    <property type="entry name" value="Ser-Thr/Tyr_kinase_cat_dom"/>
</dbReference>
<comment type="caution">
    <text evidence="16">The sequence shown here is derived from an EMBL/GenBank/DDBJ whole genome shotgun (WGS) entry which is preliminary data.</text>
</comment>
<dbReference type="GO" id="GO:0004674">
    <property type="term" value="F:protein serine/threonine kinase activity"/>
    <property type="evidence" value="ECO:0007669"/>
    <property type="project" value="UniProtKB-KW"/>
</dbReference>
<keyword evidence="7 16" id="KW-0418">Kinase</keyword>
<feature type="domain" description="Protein kinase" evidence="15">
    <location>
        <begin position="496"/>
        <end position="773"/>
    </location>
</feature>
<sequence length="837" mass="94348">MMLSYTLHFFLFLSTFPVISPAVADASPAYTATDFILLNCGTSSNLSDTSKRRWDNDERTSYMLPITTTISLAYRASDMHPSVLRVPYETERIFPYTFSYSFPIHAGPKFIRLYFYPTTYSTFNASQSFFSVTANGFMFLRNFSPFSNTPSPSEPSFKKEFIISVQENQSLTITFIPDTNSFAFINGIEIVSLPDHLYFRGNDVLITSGNKLFYLKNDSALENLYWLNVGGNDVEMQDDSGPRGMFRAWSQDDNYISGTNSGFRPHSKDLLINYTEQTPPYSAPEIVYTTSRVIGNTSKSLEWAFPIDAGFNYLLRFHFCEFQLEVIEQNERVFDISVDNELVDIQVDVIFWTGGTRIPIFRDYIVWVFDDGRHGKKDLRVSLSPNTLGHPKYHSVLLNEIFKISDGNRSLAAANPEPAIISRPPTKKTKGSSVIYPIIGSLIGVVAVVAAVSFLIFQRHRKLKKSLRTSGSSIPLPSYLCRRFLLEEIKTATSNFQDNFIIGKGGFGNVYKGFIDEGATAVPIKRLNSSSNQGVREFLTEIEMLSKLRYLHLVSLIGYCNENGEMILIYDYMAHGTLRDNLYNSDNSPLNWKQRLQICIGAAKGLCYLHTSGKHAIIHRDVKSTNILLDEKWVAKVSDFGLSRVGPTGDSHTHVSTVVKGSFGYVDPEYYKRQHLTDKSDVYSFGVVLFEVLCARPAIVPSFPGEQVNLVEWANFCYREGRVQEIIDPNLNGQIVLECLSKFVETGVMCLREKGVDRPAMNDVVRSLEHAMQLQEPAENRGCDAVDCSKSFVGMNPSFPESSEVVSGFKGINLSSDSNEKYKWGEVFFEIKNPVGR</sequence>
<dbReference type="PANTHER" id="PTHR34590:SF5">
    <property type="entry name" value="OS04G0586500 PROTEIN"/>
    <property type="match status" value="1"/>
</dbReference>
<dbReference type="Pfam" id="PF12819">
    <property type="entry name" value="Malectin_like"/>
    <property type="match status" value="1"/>
</dbReference>
<dbReference type="InterPro" id="IPR008271">
    <property type="entry name" value="Ser/Thr_kinase_AS"/>
</dbReference>
<dbReference type="PANTHER" id="PTHR34590">
    <property type="entry name" value="OS03G0124300 PROTEIN-RELATED"/>
    <property type="match status" value="1"/>
</dbReference>
<dbReference type="PROSITE" id="PS00108">
    <property type="entry name" value="PROTEIN_KINASE_ST"/>
    <property type="match status" value="1"/>
</dbReference>
<accession>A0A2G9IBS9</accession>
<evidence type="ECO:0000256" key="8">
    <source>
        <dbReference type="ARBA" id="ARBA00022840"/>
    </source>
</evidence>
<dbReference type="GO" id="GO:0010038">
    <property type="term" value="P:response to metal ion"/>
    <property type="evidence" value="ECO:0007669"/>
    <property type="project" value="UniProtKB-ARBA"/>
</dbReference>
<dbReference type="InterPro" id="IPR000719">
    <property type="entry name" value="Prot_kinase_dom"/>
</dbReference>
<gene>
    <name evidence="16" type="ORF">CDL12_00054</name>
</gene>
<dbReference type="FunFam" id="2.60.120.430:FF:000007">
    <property type="entry name" value="FERONIA receptor-like kinase"/>
    <property type="match status" value="1"/>
</dbReference>
<dbReference type="Pfam" id="PF07714">
    <property type="entry name" value="PK_Tyr_Ser-Thr"/>
    <property type="match status" value="1"/>
</dbReference>
<evidence type="ECO:0000256" key="11">
    <source>
        <dbReference type="ARBA" id="ARBA00023180"/>
    </source>
</evidence>
<evidence type="ECO:0000256" key="10">
    <source>
        <dbReference type="ARBA" id="ARBA00023136"/>
    </source>
</evidence>
<dbReference type="PROSITE" id="PS00107">
    <property type="entry name" value="PROTEIN_KINASE_ATP"/>
    <property type="match status" value="1"/>
</dbReference>
<feature type="transmembrane region" description="Helical" evidence="13">
    <location>
        <begin position="434"/>
        <end position="457"/>
    </location>
</feature>
<keyword evidence="9 13" id="KW-1133">Transmembrane helix</keyword>
<dbReference type="InterPro" id="IPR017441">
    <property type="entry name" value="Protein_kinase_ATP_BS"/>
</dbReference>
<dbReference type="GO" id="GO:0005524">
    <property type="term" value="F:ATP binding"/>
    <property type="evidence" value="ECO:0007669"/>
    <property type="project" value="UniProtKB-UniRule"/>
</dbReference>
<dbReference type="GO" id="GO:0016020">
    <property type="term" value="C:membrane"/>
    <property type="evidence" value="ECO:0007669"/>
    <property type="project" value="UniProtKB-SubCell"/>
</dbReference>
<dbReference type="PROSITE" id="PS50011">
    <property type="entry name" value="PROTEIN_KINASE_DOM"/>
    <property type="match status" value="1"/>
</dbReference>
<dbReference type="InterPro" id="IPR024788">
    <property type="entry name" value="Malectin-like_Carb-bd_dom"/>
</dbReference>
<dbReference type="FunFam" id="1.10.510.10:FF:000252">
    <property type="entry name" value="Receptor-like protein kinase FERONIA"/>
    <property type="match status" value="1"/>
</dbReference>
<keyword evidence="17" id="KW-1185">Reference proteome</keyword>
<keyword evidence="6 12" id="KW-0547">Nucleotide-binding</keyword>
<comment type="subcellular location">
    <subcellularLocation>
        <location evidence="1">Membrane</location>
        <topology evidence="1">Single-pass type I membrane protein</topology>
    </subcellularLocation>
</comment>
<dbReference type="CDD" id="cd14066">
    <property type="entry name" value="STKc_IRAK"/>
    <property type="match status" value="1"/>
</dbReference>
<evidence type="ECO:0000259" key="15">
    <source>
        <dbReference type="PROSITE" id="PS50011"/>
    </source>
</evidence>
<evidence type="ECO:0000256" key="3">
    <source>
        <dbReference type="ARBA" id="ARBA00022679"/>
    </source>
</evidence>
<dbReference type="Gene3D" id="1.10.510.10">
    <property type="entry name" value="Transferase(Phosphotransferase) domain 1"/>
    <property type="match status" value="1"/>
</dbReference>